<evidence type="ECO:0000313" key="1">
    <source>
        <dbReference type="EMBL" id="AXA35099.1"/>
    </source>
</evidence>
<organism evidence="1 2">
    <name type="scientific">Sumerlaea chitinivorans</name>
    <dbReference type="NCBI Taxonomy" id="2250252"/>
    <lineage>
        <taxon>Bacteria</taxon>
        <taxon>Candidatus Sumerlaeota</taxon>
        <taxon>Candidatus Sumerlaeia</taxon>
        <taxon>Candidatus Sumerlaeales</taxon>
        <taxon>Candidatus Sumerlaeaceae</taxon>
        <taxon>Candidatus Sumerlaea</taxon>
    </lineage>
</organism>
<evidence type="ECO:0000313" key="2">
    <source>
        <dbReference type="Proteomes" id="UP000262583"/>
    </source>
</evidence>
<name>A0A2Z4Y2A4_SUMC1</name>
<sequence>MLALAGGVSRVTKAALNVAPLILANPRRAVAQDFWLIAEALTRYDLALLPRGRATVSCLHSYLTDFALVFDRAEFVQRFAQLARKRGSWGLWTQQPAMALSACVRWGVTPDYLVVLLSSQAQDALDALRLARENKHFERTRILADLTNFPQTVQADPRACVAEPGLFDGFVIAGSSAE</sequence>
<dbReference type="Proteomes" id="UP000262583">
    <property type="component" value="Chromosome"/>
</dbReference>
<accession>A0A2Z4Y2A4</accession>
<reference evidence="1 2" key="1">
    <citation type="submission" date="2018-05" db="EMBL/GenBank/DDBJ databases">
        <title>A metagenomic window into the 2 km-deep terrestrial subsurface aquifer revealed taxonomically and functionally diverse microbial community comprising novel uncultured bacterial lineages.</title>
        <authorList>
            <person name="Kadnikov V.V."/>
            <person name="Mardanov A.V."/>
            <person name="Beletsky A.V."/>
            <person name="Banks D."/>
            <person name="Pimenov N.V."/>
            <person name="Frank Y.A."/>
            <person name="Karnachuk O.V."/>
            <person name="Ravin N.V."/>
        </authorList>
    </citation>
    <scope>NUCLEOTIDE SEQUENCE [LARGE SCALE GENOMIC DNA]</scope>
    <source>
        <strain evidence="1">BY</strain>
    </source>
</reference>
<proteinExistence type="predicted"/>
<protein>
    <submittedName>
        <fullName evidence="1">Uncharacterized protein</fullName>
    </submittedName>
</protein>
<dbReference type="EMBL" id="CP030759">
    <property type="protein sequence ID" value="AXA35099.1"/>
    <property type="molecule type" value="Genomic_DNA"/>
</dbReference>
<dbReference type="KEGG" id="schv:BRCON_0322"/>
<dbReference type="AlphaFoldDB" id="A0A2Z4Y2A4"/>
<gene>
    <name evidence="1" type="ORF">BRCON_0322</name>
</gene>